<protein>
    <submittedName>
        <fullName evidence="1">Uncharacterized protein</fullName>
    </submittedName>
</protein>
<dbReference type="Proteomes" id="UP000748531">
    <property type="component" value="Unassembled WGS sequence"/>
</dbReference>
<dbReference type="EMBL" id="LUCH01018060">
    <property type="protein sequence ID" value="KAF5394607.1"/>
    <property type="molecule type" value="Genomic_DNA"/>
</dbReference>
<sequence length="28" mass="3343">MTCPRIRASPLMRIHPVHFIRTPHIQPH</sequence>
<accession>A0A8J4SK19</accession>
<name>A0A8J4SK19_9TREM</name>
<gene>
    <name evidence="1" type="ORF">PHET_10937</name>
</gene>
<dbReference type="AlphaFoldDB" id="A0A8J4SK19"/>
<comment type="caution">
    <text evidence="1">The sequence shown here is derived from an EMBL/GenBank/DDBJ whole genome shotgun (WGS) entry which is preliminary data.</text>
</comment>
<proteinExistence type="predicted"/>
<reference evidence="1" key="1">
    <citation type="submission" date="2019-05" db="EMBL/GenBank/DDBJ databases">
        <title>Annotation for the trematode Paragonimus heterotremus.</title>
        <authorList>
            <person name="Choi Y.-J."/>
        </authorList>
    </citation>
    <scope>NUCLEOTIDE SEQUENCE</scope>
    <source>
        <strain evidence="1">LC</strain>
    </source>
</reference>
<keyword evidence="2" id="KW-1185">Reference proteome</keyword>
<evidence type="ECO:0000313" key="2">
    <source>
        <dbReference type="Proteomes" id="UP000748531"/>
    </source>
</evidence>
<evidence type="ECO:0000313" key="1">
    <source>
        <dbReference type="EMBL" id="KAF5394607.1"/>
    </source>
</evidence>
<organism evidence="1 2">
    <name type="scientific">Paragonimus heterotremus</name>
    <dbReference type="NCBI Taxonomy" id="100268"/>
    <lineage>
        <taxon>Eukaryota</taxon>
        <taxon>Metazoa</taxon>
        <taxon>Spiralia</taxon>
        <taxon>Lophotrochozoa</taxon>
        <taxon>Platyhelminthes</taxon>
        <taxon>Trematoda</taxon>
        <taxon>Digenea</taxon>
        <taxon>Plagiorchiida</taxon>
        <taxon>Troglotremata</taxon>
        <taxon>Troglotrematidae</taxon>
        <taxon>Paragonimus</taxon>
    </lineage>
</organism>